<keyword evidence="4 14" id="KW-1134">Transmembrane beta strand</keyword>
<evidence type="ECO:0000256" key="12">
    <source>
        <dbReference type="ARBA" id="ARBA00023237"/>
    </source>
</evidence>
<dbReference type="GO" id="GO:0006811">
    <property type="term" value="P:monoatomic ion transport"/>
    <property type="evidence" value="ECO:0007669"/>
    <property type="project" value="UniProtKB-KW"/>
</dbReference>
<keyword evidence="9 14" id="KW-0406">Ion transport</keyword>
<evidence type="ECO:0000256" key="9">
    <source>
        <dbReference type="ARBA" id="ARBA00023065"/>
    </source>
</evidence>
<evidence type="ECO:0000256" key="13">
    <source>
        <dbReference type="ARBA" id="ARBA00024946"/>
    </source>
</evidence>
<evidence type="ECO:0000256" key="5">
    <source>
        <dbReference type="ARBA" id="ARBA00022692"/>
    </source>
</evidence>
<dbReference type="GO" id="GO:0006865">
    <property type="term" value="P:amino acid transport"/>
    <property type="evidence" value="ECO:0007669"/>
    <property type="project" value="UniProtKB-KW"/>
</dbReference>
<dbReference type="AlphaFoldDB" id="A0A0F7WXR5"/>
<comment type="subcellular location">
    <subcellularLocation>
        <location evidence="1 14">Cell outer membrane</location>
        <topology evidence="1 14">Multi-pass membrane protein</topology>
    </subcellularLocation>
</comment>
<evidence type="ECO:0000256" key="14">
    <source>
        <dbReference type="RuleBase" id="RU363072"/>
    </source>
</evidence>
<accession>A0A0F7WXR5</accession>
<organism evidence="15">
    <name type="scientific">Chlamydia pneumoniae</name>
    <name type="common">Chlamydophila pneumoniae</name>
    <dbReference type="NCBI Taxonomy" id="83558"/>
    <lineage>
        <taxon>Bacteria</taxon>
        <taxon>Pseudomonadati</taxon>
        <taxon>Chlamydiota</taxon>
        <taxon>Chlamydiia</taxon>
        <taxon>Chlamydiales</taxon>
        <taxon>Chlamydiaceae</taxon>
        <taxon>Chlamydia/Chlamydophila group</taxon>
        <taxon>Chlamydia</taxon>
    </lineage>
</organism>
<evidence type="ECO:0000256" key="6">
    <source>
        <dbReference type="ARBA" id="ARBA00022729"/>
    </source>
</evidence>
<evidence type="ECO:0000256" key="3">
    <source>
        <dbReference type="ARBA" id="ARBA00022448"/>
    </source>
</evidence>
<dbReference type="EMBL" id="LN847065">
    <property type="protein sequence ID" value="CRI43174.1"/>
    <property type="molecule type" value="Genomic_DNA"/>
</dbReference>
<keyword evidence="10 14" id="KW-0626">Porin</keyword>
<name>A0A0F7WXR5_CHLPN</name>
<evidence type="ECO:0000256" key="7">
    <source>
        <dbReference type="ARBA" id="ARBA00022970"/>
    </source>
</evidence>
<evidence type="ECO:0000256" key="11">
    <source>
        <dbReference type="ARBA" id="ARBA00023136"/>
    </source>
</evidence>
<dbReference type="GO" id="GO:0015288">
    <property type="term" value="F:porin activity"/>
    <property type="evidence" value="ECO:0007669"/>
    <property type="project" value="UniProtKB-KW"/>
</dbReference>
<keyword evidence="5" id="KW-0812">Transmembrane</keyword>
<keyword evidence="6" id="KW-0732">Signal</keyword>
<evidence type="ECO:0000256" key="1">
    <source>
        <dbReference type="ARBA" id="ARBA00004571"/>
    </source>
</evidence>
<dbReference type="GO" id="GO:0009279">
    <property type="term" value="C:cell outer membrane"/>
    <property type="evidence" value="ECO:0007669"/>
    <property type="project" value="UniProtKB-SubCell"/>
</dbReference>
<dbReference type="GO" id="GO:0046930">
    <property type="term" value="C:pore complex"/>
    <property type="evidence" value="ECO:0007669"/>
    <property type="project" value="UniProtKB-KW"/>
</dbReference>
<evidence type="ECO:0000256" key="2">
    <source>
        <dbReference type="ARBA" id="ARBA00008769"/>
    </source>
</evidence>
<comment type="similarity">
    <text evidence="2 14">Belongs to the OprB family.</text>
</comment>
<keyword evidence="7 14" id="KW-0029">Amino-acid transport</keyword>
<keyword evidence="12 14" id="KW-0998">Cell outer membrane</keyword>
<sequence>MDSIAFLPSEENFCYIKTILFFRVKKKHYAFFYGEFMISFRFLLLSVLCALGISSYAETPKETTGHYHRYKARIQKKHPESIKESAPSETPYHNSLLSPVTNIFCSHPWKDGISVSNLLTSVEKATNTQISLDFSILPQWFYPHKALGQTQALEIPSWQFYFSPSITWTLYDSPTAGQGIVDFSYTLIRYWQTNGVDANQAAGTASGMNDYSNRENNLAQLTFSQTFLGDFLTLAIGQYSLYAIDGTLYDNDQYSGFISYALSQNASATYSLGSTGAYLQFTPNSEIKVQLGFQDSYNIDGTNFSIYNLTKSKYNFYGYASWTPKPSCGDGQYSVLLYSTRKVPEQNSQVTGWSLNAAQHIHEKLYLFGRINGATGTALPINRSYVLGLVSENPLNRHSQDLLGIGFATNKVNAKAISNVNKLRRYESVMEAFATIGFGPYISLTPDFQLYIHPALRPERRTSQVYGLRANLSL</sequence>
<keyword evidence="3 14" id="KW-0813">Transport</keyword>
<keyword evidence="11" id="KW-0472">Membrane</keyword>
<comment type="function">
    <text evidence="13 14">Facilitates L-arginine uptake, as part of the AaxABC system. The arginine uptake by the bacterium in the macrophage may be a virulence factor against the host innate immune response.</text>
</comment>
<dbReference type="Gene3D" id="2.40.160.180">
    <property type="entry name" value="Carbohydrate-selective porin OprB"/>
    <property type="match status" value="1"/>
</dbReference>
<evidence type="ECO:0000313" key="15">
    <source>
        <dbReference type="EMBL" id="CRI43174.1"/>
    </source>
</evidence>
<gene>
    <name evidence="15" type="primary">aaxA</name>
    <name evidence="15" type="ORF">BN1224_DC9_CL_00580</name>
</gene>
<evidence type="ECO:0000256" key="8">
    <source>
        <dbReference type="ARBA" id="ARBA00023026"/>
    </source>
</evidence>
<dbReference type="InterPro" id="IPR038673">
    <property type="entry name" value="OprB_sf"/>
</dbReference>
<evidence type="ECO:0000256" key="4">
    <source>
        <dbReference type="ARBA" id="ARBA00022452"/>
    </source>
</evidence>
<reference evidence="15" key="1">
    <citation type="submission" date="2015-05" db="EMBL/GenBank/DDBJ databases">
        <authorList>
            <person name="Rattei Thomas"/>
        </authorList>
    </citation>
    <scope>NUCLEOTIDE SEQUENCE</scope>
    <source>
        <strain evidence="15">DC9</strain>
    </source>
</reference>
<dbReference type="GO" id="GO:0008643">
    <property type="term" value="P:carbohydrate transport"/>
    <property type="evidence" value="ECO:0007669"/>
    <property type="project" value="InterPro"/>
</dbReference>
<protein>
    <recommendedName>
        <fullName evidence="14">Porin</fullName>
    </recommendedName>
</protein>
<proteinExistence type="inferred from homology"/>
<dbReference type="InterPro" id="IPR007049">
    <property type="entry name" value="Carb-sel_porin_OprB"/>
</dbReference>
<evidence type="ECO:0000256" key="10">
    <source>
        <dbReference type="ARBA" id="ARBA00023114"/>
    </source>
</evidence>
<dbReference type="Pfam" id="PF04966">
    <property type="entry name" value="OprB"/>
    <property type="match status" value="1"/>
</dbReference>
<keyword evidence="8 14" id="KW-0843">Virulence</keyword>